<keyword evidence="1" id="KW-0472">Membrane</keyword>
<dbReference type="Proteomes" id="UP001596395">
    <property type="component" value="Unassembled WGS sequence"/>
</dbReference>
<name>A0ABD5VKR5_9EURY</name>
<dbReference type="EMBL" id="JBHSXN010000005">
    <property type="protein sequence ID" value="MFC6955223.1"/>
    <property type="molecule type" value="Genomic_DNA"/>
</dbReference>
<keyword evidence="1" id="KW-0812">Transmembrane</keyword>
<keyword evidence="1" id="KW-1133">Transmembrane helix</keyword>
<protein>
    <submittedName>
        <fullName evidence="2">Uncharacterized protein</fullName>
    </submittedName>
</protein>
<sequence length="76" mass="7614">MPSLLSKTSAELGWTALYVGLVVAPASAVFAAGAPTQGCYPECVGTVDSTLAIVGLAALVVGVVLAAVGRRLARRE</sequence>
<comment type="caution">
    <text evidence="2">The sequence shown here is derived from an EMBL/GenBank/DDBJ whole genome shotgun (WGS) entry which is preliminary data.</text>
</comment>
<proteinExistence type="predicted"/>
<evidence type="ECO:0000256" key="1">
    <source>
        <dbReference type="SAM" id="Phobius"/>
    </source>
</evidence>
<gene>
    <name evidence="2" type="ORF">ACFQGB_20365</name>
</gene>
<keyword evidence="3" id="KW-1185">Reference proteome</keyword>
<dbReference type="RefSeq" id="WP_336352156.1">
    <property type="nucleotide sequence ID" value="NZ_JAZAQL010000005.1"/>
</dbReference>
<dbReference type="AlphaFoldDB" id="A0ABD5VKR5"/>
<feature type="transmembrane region" description="Helical" evidence="1">
    <location>
        <begin position="47"/>
        <end position="68"/>
    </location>
</feature>
<accession>A0ABD5VKR5</accession>
<evidence type="ECO:0000313" key="3">
    <source>
        <dbReference type="Proteomes" id="UP001596395"/>
    </source>
</evidence>
<organism evidence="2 3">
    <name type="scientific">Halorubellus litoreus</name>
    <dbReference type="NCBI Taxonomy" id="755308"/>
    <lineage>
        <taxon>Archaea</taxon>
        <taxon>Methanobacteriati</taxon>
        <taxon>Methanobacteriota</taxon>
        <taxon>Stenosarchaea group</taxon>
        <taxon>Halobacteria</taxon>
        <taxon>Halobacteriales</taxon>
        <taxon>Halorubellaceae</taxon>
        <taxon>Halorubellus</taxon>
    </lineage>
</organism>
<reference evidence="2 3" key="1">
    <citation type="journal article" date="2019" name="Int. J. Syst. Evol. Microbiol.">
        <title>The Global Catalogue of Microorganisms (GCM) 10K type strain sequencing project: providing services to taxonomists for standard genome sequencing and annotation.</title>
        <authorList>
            <consortium name="The Broad Institute Genomics Platform"/>
            <consortium name="The Broad Institute Genome Sequencing Center for Infectious Disease"/>
            <person name="Wu L."/>
            <person name="Ma J."/>
        </authorList>
    </citation>
    <scope>NUCLEOTIDE SEQUENCE [LARGE SCALE GENOMIC DNA]</scope>
    <source>
        <strain evidence="2 3">GX26</strain>
    </source>
</reference>
<evidence type="ECO:0000313" key="2">
    <source>
        <dbReference type="EMBL" id="MFC6955223.1"/>
    </source>
</evidence>